<gene>
    <name evidence="1" type="ORF">C4520_19780</name>
</gene>
<accession>A0A3A4NAK0</accession>
<dbReference type="Proteomes" id="UP000265882">
    <property type="component" value="Unassembled WGS sequence"/>
</dbReference>
<sequence>MTNTLHRRGTPQTLRQDFVLFATPSRSLSPDLPDKMKRFTEICLRHNPLNMAKIENMAMRRVDPRRLKEEMQDQIGITAVFDNPDSLASAIAELKEADLGIPINVSGLLEQVKECCGKAGITRHSVEQSLGIFGKKEKLPPPEIVEINTLCGHGMVSFNLIKKVADEVKLGRMTPEQGAYLLAKPCECGAFNPVRARQVLEALRMKG</sequence>
<evidence type="ECO:0000313" key="2">
    <source>
        <dbReference type="Proteomes" id="UP000265882"/>
    </source>
</evidence>
<proteinExistence type="predicted"/>
<dbReference type="AlphaFoldDB" id="A0A3A4NAK0"/>
<reference evidence="1 2" key="1">
    <citation type="journal article" date="2017" name="ISME J.">
        <title>Energy and carbon metabolisms in a deep terrestrial subsurface fluid microbial community.</title>
        <authorList>
            <person name="Momper L."/>
            <person name="Jungbluth S.P."/>
            <person name="Lee M.D."/>
            <person name="Amend J.P."/>
        </authorList>
    </citation>
    <scope>NUCLEOTIDE SEQUENCE [LARGE SCALE GENOMIC DNA]</scope>
    <source>
        <strain evidence="1">SURF_5</strain>
    </source>
</reference>
<organism evidence="1 2">
    <name type="scientific">Abyssobacteria bacterium (strain SURF_5)</name>
    <dbReference type="NCBI Taxonomy" id="2093360"/>
    <lineage>
        <taxon>Bacteria</taxon>
        <taxon>Pseudomonadati</taxon>
        <taxon>Candidatus Hydrogenedentota</taxon>
        <taxon>Candidatus Abyssobacteria</taxon>
    </lineage>
</organism>
<protein>
    <submittedName>
        <fullName evidence="1">Uncharacterized protein</fullName>
    </submittedName>
</protein>
<name>A0A3A4NAK0_ABYX5</name>
<dbReference type="EMBL" id="QZKU01000131">
    <property type="protein sequence ID" value="RJP15665.1"/>
    <property type="molecule type" value="Genomic_DNA"/>
</dbReference>
<evidence type="ECO:0000313" key="1">
    <source>
        <dbReference type="EMBL" id="RJP15665.1"/>
    </source>
</evidence>
<comment type="caution">
    <text evidence="1">The sequence shown here is derived from an EMBL/GenBank/DDBJ whole genome shotgun (WGS) entry which is preliminary data.</text>
</comment>